<keyword evidence="1" id="KW-0472">Membrane</keyword>
<keyword evidence="1" id="KW-0812">Transmembrane</keyword>
<dbReference type="RefSeq" id="WP_118097202.1">
    <property type="nucleotide sequence ID" value="NZ_QRVL01000004.1"/>
</dbReference>
<evidence type="ECO:0000313" key="3">
    <source>
        <dbReference type="Proteomes" id="UP000266172"/>
    </source>
</evidence>
<feature type="transmembrane region" description="Helical" evidence="1">
    <location>
        <begin position="40"/>
        <end position="66"/>
    </location>
</feature>
<gene>
    <name evidence="2" type="ORF">DWX93_07700</name>
</gene>
<evidence type="ECO:0000256" key="1">
    <source>
        <dbReference type="SAM" id="Phobius"/>
    </source>
</evidence>
<evidence type="ECO:0000313" key="2">
    <source>
        <dbReference type="EMBL" id="RGS41076.1"/>
    </source>
</evidence>
<sequence>MKSTFSDSPGNHNRWFRPHFSHFCATRLGRFINESRYGGILYLALWLVVLGLVFTLFQTIFLSIAYTGRLTPDDYEVLHVEQTEYDQSIGAYDSGIIRRFSDYLVTVQYEVDGTRYTADLSLGQAFFTGNRVARAGADGSSVLGTIFYKSSAPKRLKYIPARRHILPFSTGKYVCREDTDDFAAQVCALLQQEDYGSLAALSYNGRDIPVTAEDTEEYFHDDLVYFHKNVGDLSLLEGTTVYHDTPWATAVTIRYYSKEAQETYSDYLPITVKDGHYRLDLRWKY</sequence>
<comment type="caution">
    <text evidence="2">The sequence shown here is derived from an EMBL/GenBank/DDBJ whole genome shotgun (WGS) entry which is preliminary data.</text>
</comment>
<accession>A0A395V9P9</accession>
<dbReference type="Proteomes" id="UP000266172">
    <property type="component" value="Unassembled WGS sequence"/>
</dbReference>
<protein>
    <submittedName>
        <fullName evidence="2">Uncharacterized protein</fullName>
    </submittedName>
</protein>
<keyword evidence="1" id="KW-1133">Transmembrane helix</keyword>
<proteinExistence type="predicted"/>
<dbReference type="AlphaFoldDB" id="A0A395V9P9"/>
<organism evidence="2 3">
    <name type="scientific">Roseburia hominis</name>
    <dbReference type="NCBI Taxonomy" id="301301"/>
    <lineage>
        <taxon>Bacteria</taxon>
        <taxon>Bacillati</taxon>
        <taxon>Bacillota</taxon>
        <taxon>Clostridia</taxon>
        <taxon>Lachnospirales</taxon>
        <taxon>Lachnospiraceae</taxon>
        <taxon>Roseburia</taxon>
    </lineage>
</organism>
<reference evidence="2 3" key="1">
    <citation type="submission" date="2018-08" db="EMBL/GenBank/DDBJ databases">
        <title>A genome reference for cultivated species of the human gut microbiota.</title>
        <authorList>
            <person name="Zou Y."/>
            <person name="Xue W."/>
            <person name="Luo G."/>
        </authorList>
    </citation>
    <scope>NUCLEOTIDE SEQUENCE [LARGE SCALE GENOMIC DNA]</scope>
    <source>
        <strain evidence="2 3">AF22-12AC</strain>
    </source>
</reference>
<name>A0A395V9P9_9FIRM</name>
<dbReference type="EMBL" id="QRVL01000004">
    <property type="protein sequence ID" value="RGS41076.1"/>
    <property type="molecule type" value="Genomic_DNA"/>
</dbReference>